<evidence type="ECO:0000256" key="1">
    <source>
        <dbReference type="SAM" id="MobiDB-lite"/>
    </source>
</evidence>
<reference evidence="2" key="1">
    <citation type="submission" date="2017-05" db="UniProtKB">
        <authorList>
            <consortium name="EnsemblMetazoa"/>
        </authorList>
    </citation>
    <scope>IDENTIFICATION</scope>
</reference>
<accession>A0A1X7V8Q3</accession>
<evidence type="ECO:0000313" key="2">
    <source>
        <dbReference type="EnsemblMetazoa" id="Aqu2.1.35887_001"/>
    </source>
</evidence>
<dbReference type="EnsemblMetazoa" id="Aqu2.1.35887_001">
    <property type="protein sequence ID" value="Aqu2.1.35887_001"/>
    <property type="gene ID" value="Aqu2.1.35887"/>
</dbReference>
<protein>
    <submittedName>
        <fullName evidence="2">Uncharacterized protein</fullName>
    </submittedName>
</protein>
<dbReference type="AlphaFoldDB" id="A0A1X7V8Q3"/>
<name>A0A1X7V8Q3_AMPQE</name>
<sequence length="164" mass="18503">MKWIGQAFGLTPETILLYTQDDWQLEVPDETRQFHLDGKLVYTVQKDVRPPGSNSTTSSTPDRPAPSGSLEFPNFLTSLLPYGTIGMPYQTHGPTTAKNKCLSLKSKALKLIKSESSETWSKSIELHYYHKGSLMKGTVHLKDIVFLTMIICLFHRIVALKVDY</sequence>
<dbReference type="InParanoid" id="A0A1X7V8Q3"/>
<organism evidence="2">
    <name type="scientific">Amphimedon queenslandica</name>
    <name type="common">Sponge</name>
    <dbReference type="NCBI Taxonomy" id="400682"/>
    <lineage>
        <taxon>Eukaryota</taxon>
        <taxon>Metazoa</taxon>
        <taxon>Porifera</taxon>
        <taxon>Demospongiae</taxon>
        <taxon>Heteroscleromorpha</taxon>
        <taxon>Haplosclerida</taxon>
        <taxon>Niphatidae</taxon>
        <taxon>Amphimedon</taxon>
    </lineage>
</organism>
<proteinExistence type="predicted"/>
<feature type="region of interest" description="Disordered" evidence="1">
    <location>
        <begin position="46"/>
        <end position="69"/>
    </location>
</feature>